<dbReference type="Pfam" id="PF02525">
    <property type="entry name" value="Flavodoxin_2"/>
    <property type="match status" value="1"/>
</dbReference>
<reference evidence="4 5" key="1">
    <citation type="submission" date="2017-09" db="EMBL/GenBank/DDBJ databases">
        <title>Depth-based differentiation of microbial function through sediment-hosted aquifers and enrichment of novel symbionts in the deep terrestrial subsurface.</title>
        <authorList>
            <person name="Probst A.J."/>
            <person name="Ladd B."/>
            <person name="Jarett J.K."/>
            <person name="Geller-Mcgrath D.E."/>
            <person name="Sieber C.M."/>
            <person name="Emerson J.B."/>
            <person name="Anantharaman K."/>
            <person name="Thomas B.C."/>
            <person name="Malmstrom R."/>
            <person name="Stieglmeier M."/>
            <person name="Klingl A."/>
            <person name="Woyke T."/>
            <person name="Ryan C.M."/>
            <person name="Banfield J.F."/>
        </authorList>
    </citation>
    <scope>NUCLEOTIDE SEQUENCE [LARGE SCALE GENOMIC DNA]</scope>
    <source>
        <strain evidence="4">CG11_big_fil_rev_8_21_14_0_20_40_24</strain>
    </source>
</reference>
<evidence type="ECO:0000259" key="3">
    <source>
        <dbReference type="Pfam" id="PF02525"/>
    </source>
</evidence>
<evidence type="ECO:0000256" key="2">
    <source>
        <dbReference type="ARBA" id="ARBA00023002"/>
    </source>
</evidence>
<dbReference type="PANTHER" id="PTHR10204:SF34">
    <property type="entry name" value="NAD(P)H DEHYDROGENASE [QUINONE] 1 ISOFORM 1"/>
    <property type="match status" value="1"/>
</dbReference>
<dbReference type="GO" id="GO:0003955">
    <property type="term" value="F:NAD(P)H dehydrogenase (quinone) activity"/>
    <property type="evidence" value="ECO:0007669"/>
    <property type="project" value="TreeGrafter"/>
</dbReference>
<dbReference type="InterPro" id="IPR029039">
    <property type="entry name" value="Flavoprotein-like_sf"/>
</dbReference>
<organism evidence="4 5">
    <name type="scientific">Candidatus Zambryskibacteria bacterium CG11_big_fil_rev_8_21_14_0_20_40_24</name>
    <dbReference type="NCBI Taxonomy" id="1975116"/>
    <lineage>
        <taxon>Bacteria</taxon>
        <taxon>Candidatus Zambryskiibacteriota</taxon>
    </lineage>
</organism>
<sequence>MKKKKIFILLGHPDHDSFNGTLAMEYERGATEAGHEVRRLCIGDMSFDPVLHKGYREIQRLEPDLISFQENVKWCDHFVIFYPTWFSTMPGILKGLFDRAWLPGFAYHFKENGFGWKRLLKGRTARVFVTSDSLPWELRIVFGDTTNEIEKGILWFAGFGPVRIKKFGYIKNSSVWRRQRIQRKVFRLGRKGK</sequence>
<protein>
    <submittedName>
        <fullName evidence="4">NADPH:quinone reductase</fullName>
    </submittedName>
</protein>
<name>A0A2H0K6G9_9BACT</name>
<dbReference type="EMBL" id="PCVC01000059">
    <property type="protein sequence ID" value="PIQ66825.1"/>
    <property type="molecule type" value="Genomic_DNA"/>
</dbReference>
<comment type="similarity">
    <text evidence="1">Belongs to the NAD(P)H dehydrogenase (quinone) family.</text>
</comment>
<dbReference type="PANTHER" id="PTHR10204">
    <property type="entry name" value="NAD P H OXIDOREDUCTASE-RELATED"/>
    <property type="match status" value="1"/>
</dbReference>
<dbReference type="GO" id="GO:0005829">
    <property type="term" value="C:cytosol"/>
    <property type="evidence" value="ECO:0007669"/>
    <property type="project" value="TreeGrafter"/>
</dbReference>
<dbReference type="Gene3D" id="3.40.50.360">
    <property type="match status" value="1"/>
</dbReference>
<accession>A0A2H0K6G9</accession>
<gene>
    <name evidence="4" type="ORF">COV95_02060</name>
</gene>
<comment type="caution">
    <text evidence="4">The sequence shown here is derived from an EMBL/GenBank/DDBJ whole genome shotgun (WGS) entry which is preliminary data.</text>
</comment>
<proteinExistence type="inferred from homology"/>
<dbReference type="Proteomes" id="UP000229834">
    <property type="component" value="Unassembled WGS sequence"/>
</dbReference>
<feature type="domain" description="Flavodoxin-like fold" evidence="3">
    <location>
        <begin position="4"/>
        <end position="164"/>
    </location>
</feature>
<dbReference type="SUPFAM" id="SSF52218">
    <property type="entry name" value="Flavoproteins"/>
    <property type="match status" value="1"/>
</dbReference>
<dbReference type="InterPro" id="IPR051545">
    <property type="entry name" value="NAD(P)H_dehydrogenase_qn"/>
</dbReference>
<evidence type="ECO:0000256" key="1">
    <source>
        <dbReference type="ARBA" id="ARBA00006252"/>
    </source>
</evidence>
<dbReference type="InterPro" id="IPR003680">
    <property type="entry name" value="Flavodoxin_fold"/>
</dbReference>
<dbReference type="AlphaFoldDB" id="A0A2H0K6G9"/>
<keyword evidence="2" id="KW-0560">Oxidoreductase</keyword>
<evidence type="ECO:0000313" key="5">
    <source>
        <dbReference type="Proteomes" id="UP000229834"/>
    </source>
</evidence>
<evidence type="ECO:0000313" key="4">
    <source>
        <dbReference type="EMBL" id="PIQ66825.1"/>
    </source>
</evidence>